<name>A0A392RTU0_9FABA</name>
<dbReference type="AlphaFoldDB" id="A0A392RTU0"/>
<proteinExistence type="predicted"/>
<accession>A0A392RTU0</accession>
<evidence type="ECO:0000313" key="2">
    <source>
        <dbReference type="Proteomes" id="UP000265520"/>
    </source>
</evidence>
<keyword evidence="2" id="KW-1185">Reference proteome</keyword>
<protein>
    <submittedName>
        <fullName evidence="1">Uncharacterized protein</fullName>
    </submittedName>
</protein>
<evidence type="ECO:0000313" key="1">
    <source>
        <dbReference type="EMBL" id="MCI39015.1"/>
    </source>
</evidence>
<dbReference type="Proteomes" id="UP000265520">
    <property type="component" value="Unassembled WGS sequence"/>
</dbReference>
<reference evidence="1 2" key="1">
    <citation type="journal article" date="2018" name="Front. Plant Sci.">
        <title>Red Clover (Trifolium pratense) and Zigzag Clover (T. medium) - A Picture of Genomic Similarities and Differences.</title>
        <authorList>
            <person name="Dluhosova J."/>
            <person name="Istvanek J."/>
            <person name="Nedelnik J."/>
            <person name="Repkova J."/>
        </authorList>
    </citation>
    <scope>NUCLEOTIDE SEQUENCE [LARGE SCALE GENOMIC DNA]</scope>
    <source>
        <strain evidence="2">cv. 10/8</strain>
        <tissue evidence="1">Leaf</tissue>
    </source>
</reference>
<organism evidence="1 2">
    <name type="scientific">Trifolium medium</name>
    <dbReference type="NCBI Taxonomy" id="97028"/>
    <lineage>
        <taxon>Eukaryota</taxon>
        <taxon>Viridiplantae</taxon>
        <taxon>Streptophyta</taxon>
        <taxon>Embryophyta</taxon>
        <taxon>Tracheophyta</taxon>
        <taxon>Spermatophyta</taxon>
        <taxon>Magnoliopsida</taxon>
        <taxon>eudicotyledons</taxon>
        <taxon>Gunneridae</taxon>
        <taxon>Pentapetalae</taxon>
        <taxon>rosids</taxon>
        <taxon>fabids</taxon>
        <taxon>Fabales</taxon>
        <taxon>Fabaceae</taxon>
        <taxon>Papilionoideae</taxon>
        <taxon>50 kb inversion clade</taxon>
        <taxon>NPAAA clade</taxon>
        <taxon>Hologalegina</taxon>
        <taxon>IRL clade</taxon>
        <taxon>Trifolieae</taxon>
        <taxon>Trifolium</taxon>
    </lineage>
</organism>
<feature type="non-terminal residue" evidence="1">
    <location>
        <position position="1"/>
    </location>
</feature>
<comment type="caution">
    <text evidence="1">The sequence shown here is derived from an EMBL/GenBank/DDBJ whole genome shotgun (WGS) entry which is preliminary data.</text>
</comment>
<dbReference type="EMBL" id="LXQA010262649">
    <property type="protein sequence ID" value="MCI39015.1"/>
    <property type="molecule type" value="Genomic_DNA"/>
</dbReference>
<sequence length="62" mass="6866">TTLTRGATVDASHFWHGHPITSLAIHAHVVEERQENDNVHMSEPEDVIVMDNVVVPPSDVQV</sequence>